<dbReference type="GO" id="GO:0031533">
    <property type="term" value="C:mRNA capping enzyme complex"/>
    <property type="evidence" value="ECO:0007669"/>
    <property type="project" value="InterPro"/>
</dbReference>
<evidence type="ECO:0000256" key="18">
    <source>
        <dbReference type="SAM" id="MobiDB-lite"/>
    </source>
</evidence>
<evidence type="ECO:0000256" key="2">
    <source>
        <dbReference type="ARBA" id="ARBA00010237"/>
    </source>
</evidence>
<dbReference type="PIRSF" id="PIRSF036959">
    <property type="entry name" value="mRNA_cap_alpha"/>
    <property type="match status" value="1"/>
</dbReference>
<dbReference type="SUPFAM" id="SSF50249">
    <property type="entry name" value="Nucleic acid-binding proteins"/>
    <property type="match status" value="1"/>
</dbReference>
<comment type="caution">
    <text evidence="21">The sequence shown here is derived from an EMBL/GenBank/DDBJ whole genome shotgun (WGS) entry which is preliminary data.</text>
</comment>
<reference evidence="21 22" key="1">
    <citation type="journal article" date="2019" name="New Phytol.">
        <title>Comparative genomics reveals unique wood-decay strategies and fruiting body development in the Schizophyllaceae.</title>
        <authorList>
            <person name="Almasi E."/>
            <person name="Sahu N."/>
            <person name="Krizsan K."/>
            <person name="Balint B."/>
            <person name="Kovacs G.M."/>
            <person name="Kiss B."/>
            <person name="Cseklye J."/>
            <person name="Drula E."/>
            <person name="Henrissat B."/>
            <person name="Nagy I."/>
            <person name="Chovatia M."/>
            <person name="Adam C."/>
            <person name="LaButti K."/>
            <person name="Lipzen A."/>
            <person name="Riley R."/>
            <person name="Grigoriev I.V."/>
            <person name="Nagy L.G."/>
        </authorList>
    </citation>
    <scope>NUCLEOTIDE SEQUENCE [LARGE SCALE GENOMIC DNA]</scope>
    <source>
        <strain evidence="21 22">NL-1724</strain>
    </source>
</reference>
<evidence type="ECO:0000256" key="17">
    <source>
        <dbReference type="PIRSR" id="PIRSR036959-1"/>
    </source>
</evidence>
<feature type="region of interest" description="Disordered" evidence="18">
    <location>
        <begin position="369"/>
        <end position="425"/>
    </location>
</feature>
<dbReference type="AlphaFoldDB" id="A0A550CD13"/>
<dbReference type="GO" id="GO:0005525">
    <property type="term" value="F:GTP binding"/>
    <property type="evidence" value="ECO:0007669"/>
    <property type="project" value="UniProtKB-KW"/>
</dbReference>
<dbReference type="GO" id="GO:0005524">
    <property type="term" value="F:ATP binding"/>
    <property type="evidence" value="ECO:0007669"/>
    <property type="project" value="InterPro"/>
</dbReference>
<dbReference type="Proteomes" id="UP000320762">
    <property type="component" value="Unassembled WGS sequence"/>
</dbReference>
<dbReference type="CDD" id="cd07895">
    <property type="entry name" value="Adenylation_mRNA_capping"/>
    <property type="match status" value="1"/>
</dbReference>
<keyword evidence="10 16" id="KW-0342">GTP-binding</keyword>
<protein>
    <recommendedName>
        <fullName evidence="4 16">mRNA-capping enzyme subunit alpha</fullName>
        <ecNumber evidence="3 16">2.7.7.50</ecNumber>
    </recommendedName>
    <alternativeName>
        <fullName evidence="12 16">GTP--RNA guanylyltransferase</fullName>
    </alternativeName>
    <alternativeName>
        <fullName evidence="13 16">mRNA guanylyltransferase</fullName>
    </alternativeName>
</protein>
<dbReference type="InterPro" id="IPR051029">
    <property type="entry name" value="mRNA_Capping_Enz/RNA_Phosphat"/>
</dbReference>
<evidence type="ECO:0000256" key="3">
    <source>
        <dbReference type="ARBA" id="ARBA00012475"/>
    </source>
</evidence>
<evidence type="ECO:0000256" key="14">
    <source>
        <dbReference type="ARBA" id="ARBA00044624"/>
    </source>
</evidence>
<dbReference type="PANTHER" id="PTHR10367">
    <property type="entry name" value="MRNA-CAPPING ENZYME"/>
    <property type="match status" value="1"/>
</dbReference>
<dbReference type="EMBL" id="VDMD01000012">
    <property type="protein sequence ID" value="TRM62576.1"/>
    <property type="molecule type" value="Genomic_DNA"/>
</dbReference>
<evidence type="ECO:0000256" key="7">
    <source>
        <dbReference type="ARBA" id="ARBA00022695"/>
    </source>
</evidence>
<evidence type="ECO:0000256" key="5">
    <source>
        <dbReference type="ARBA" id="ARBA00022664"/>
    </source>
</evidence>
<sequence length="425" mass="48512">MSPIPELPGTLVHPNSDQGLWLKGQVAHLCHLDNDRFPGSQPVSFSESNLANLESEDFWVCEKSDGIRVLFLVLTNPGTGEQMVSIIDRHNTYRTLEGFYFPHFDNPTKPLRSTLLDGELVLDVDPITKKYQTLRFLAFDCLAVDNQCIMAKPLDGRYGRLSDWFYKPFSTMLKDHPKMADHLPFQISVKVMRLSYHIDMVFNEDIPKLQHGNDGLIYTKVQTPYSPGTDRNILKWKPPSENSIDFKLVLRFPPSPTNPGLPDFYAKPVFALHAWYGDERGVAKYDLYDQLHVTDEEWESMKQNGVQVDDRIVEVHWDSTLQKWRMMRFRDDKPNGNHISVVENIIRSIADGVEKDALLYRTQKIRNAWKERQSRPRPATGPSAPGSSARLQPPTIPNVPMRYGPSAKPPWSKVSGPATIAGMKR</sequence>
<dbReference type="Gene3D" id="2.40.50.140">
    <property type="entry name" value="Nucleic acid-binding proteins"/>
    <property type="match status" value="1"/>
</dbReference>
<feature type="active site" description="N6-GMP-lysine intermediate" evidence="17">
    <location>
        <position position="63"/>
    </location>
</feature>
<comment type="subunit">
    <text evidence="15">Heterodimer. The mRNA-capping enzyme is composed of two separate chains alpha and beta, respectively a mRNA guanylyltransferase and an mRNA 5'-triphosphate monophosphatase.</text>
</comment>
<evidence type="ECO:0000259" key="20">
    <source>
        <dbReference type="Pfam" id="PF03919"/>
    </source>
</evidence>
<comment type="subcellular location">
    <subcellularLocation>
        <location evidence="1 16">Nucleus</location>
    </subcellularLocation>
</comment>
<evidence type="ECO:0000256" key="1">
    <source>
        <dbReference type="ARBA" id="ARBA00004123"/>
    </source>
</evidence>
<keyword evidence="6 16" id="KW-0808">Transferase</keyword>
<accession>A0A550CD13</accession>
<evidence type="ECO:0000259" key="19">
    <source>
        <dbReference type="Pfam" id="PF01331"/>
    </source>
</evidence>
<evidence type="ECO:0000256" key="8">
    <source>
        <dbReference type="ARBA" id="ARBA00022741"/>
    </source>
</evidence>
<evidence type="ECO:0000256" key="11">
    <source>
        <dbReference type="ARBA" id="ARBA00023242"/>
    </source>
</evidence>
<keyword evidence="11 16" id="KW-0539">Nucleus</keyword>
<dbReference type="Pfam" id="PF03919">
    <property type="entry name" value="mRNA_cap_C"/>
    <property type="match status" value="1"/>
</dbReference>
<comment type="function">
    <text evidence="16">Second step of mRNA capping. Transfer of the GMP moiety of GTP to the 5'-end of RNA via an enzyme-GMP covalent reaction intermediate.</text>
</comment>
<evidence type="ECO:0000256" key="9">
    <source>
        <dbReference type="ARBA" id="ARBA00023042"/>
    </source>
</evidence>
<keyword evidence="8 16" id="KW-0547">Nucleotide-binding</keyword>
<evidence type="ECO:0000256" key="12">
    <source>
        <dbReference type="ARBA" id="ARBA00029909"/>
    </source>
</evidence>
<organism evidence="21 22">
    <name type="scientific">Schizophyllum amplum</name>
    <dbReference type="NCBI Taxonomy" id="97359"/>
    <lineage>
        <taxon>Eukaryota</taxon>
        <taxon>Fungi</taxon>
        <taxon>Dikarya</taxon>
        <taxon>Basidiomycota</taxon>
        <taxon>Agaricomycotina</taxon>
        <taxon>Agaricomycetes</taxon>
        <taxon>Agaricomycetidae</taxon>
        <taxon>Agaricales</taxon>
        <taxon>Schizophyllaceae</taxon>
        <taxon>Schizophyllum</taxon>
    </lineage>
</organism>
<evidence type="ECO:0000256" key="15">
    <source>
        <dbReference type="ARBA" id="ARBA00047082"/>
    </source>
</evidence>
<dbReference type="STRING" id="97359.A0A550CD13"/>
<evidence type="ECO:0000256" key="4">
    <source>
        <dbReference type="ARBA" id="ARBA00019171"/>
    </source>
</evidence>
<keyword evidence="9 16" id="KW-0506">mRNA capping</keyword>
<evidence type="ECO:0000256" key="13">
    <source>
        <dbReference type="ARBA" id="ARBA00030702"/>
    </source>
</evidence>
<dbReference type="PANTHER" id="PTHR10367:SF17">
    <property type="entry name" value="MRNA-CAPPING ENZYME"/>
    <property type="match status" value="1"/>
</dbReference>
<dbReference type="InterPro" id="IPR001339">
    <property type="entry name" value="mRNA_cap_enzyme_adenylation"/>
</dbReference>
<dbReference type="OrthoDB" id="200924at2759"/>
<proteinExistence type="inferred from homology"/>
<evidence type="ECO:0000256" key="16">
    <source>
        <dbReference type="PIRNR" id="PIRNR036959"/>
    </source>
</evidence>
<comment type="similarity">
    <text evidence="2 16">Belongs to the eukaryotic GTase family.</text>
</comment>
<dbReference type="SUPFAM" id="SSF56091">
    <property type="entry name" value="DNA ligase/mRNA capping enzyme, catalytic domain"/>
    <property type="match status" value="1"/>
</dbReference>
<dbReference type="Gene3D" id="3.30.470.30">
    <property type="entry name" value="DNA ligase/mRNA capping enzyme"/>
    <property type="match status" value="1"/>
</dbReference>
<name>A0A550CD13_9AGAR</name>
<feature type="domain" description="mRNA capping enzyme adenylation" evidence="19">
    <location>
        <begin position="41"/>
        <end position="237"/>
    </location>
</feature>
<keyword evidence="5 16" id="KW-0507">mRNA processing</keyword>
<feature type="domain" description="mRNA capping enzyme C-terminal" evidence="20">
    <location>
        <begin position="241"/>
        <end position="359"/>
    </location>
</feature>
<dbReference type="InterPro" id="IPR017075">
    <property type="entry name" value="mRNA_cap_enzyme_alpha"/>
</dbReference>
<dbReference type="Pfam" id="PF01331">
    <property type="entry name" value="mRNA_cap_enzyme"/>
    <property type="match status" value="1"/>
</dbReference>
<evidence type="ECO:0000256" key="10">
    <source>
        <dbReference type="ARBA" id="ARBA00023134"/>
    </source>
</evidence>
<dbReference type="InterPro" id="IPR013846">
    <property type="entry name" value="mRNA_cap_enzyme_C"/>
</dbReference>
<comment type="catalytic activity">
    <reaction evidence="14">
        <text>a 5'-end diphospho-ribonucleoside in mRNA + GTP + H(+) = a 5'-end (5'-triphosphoguanosine)-ribonucleoside in mRNA + diphosphate</text>
        <dbReference type="Rhea" id="RHEA:67012"/>
        <dbReference type="Rhea" id="RHEA-COMP:17165"/>
        <dbReference type="Rhea" id="RHEA-COMP:17166"/>
        <dbReference type="ChEBI" id="CHEBI:15378"/>
        <dbReference type="ChEBI" id="CHEBI:33019"/>
        <dbReference type="ChEBI" id="CHEBI:37565"/>
        <dbReference type="ChEBI" id="CHEBI:167616"/>
        <dbReference type="ChEBI" id="CHEBI:167617"/>
        <dbReference type="EC" id="2.7.7.50"/>
    </reaction>
    <physiologicalReaction direction="left-to-right" evidence="14">
        <dbReference type="Rhea" id="RHEA:67013"/>
    </physiologicalReaction>
</comment>
<evidence type="ECO:0000313" key="21">
    <source>
        <dbReference type="EMBL" id="TRM62576.1"/>
    </source>
</evidence>
<keyword evidence="22" id="KW-1185">Reference proteome</keyword>
<gene>
    <name evidence="21" type="ORF">BD626DRAFT_569725</name>
</gene>
<dbReference type="EC" id="2.7.7.50" evidence="3 16"/>
<keyword evidence="7 16" id="KW-0548">Nucleotidyltransferase</keyword>
<dbReference type="InterPro" id="IPR012340">
    <property type="entry name" value="NA-bd_OB-fold"/>
</dbReference>
<evidence type="ECO:0000256" key="6">
    <source>
        <dbReference type="ARBA" id="ARBA00022679"/>
    </source>
</evidence>
<evidence type="ECO:0000313" key="22">
    <source>
        <dbReference type="Proteomes" id="UP000320762"/>
    </source>
</evidence>
<dbReference type="GO" id="GO:0004484">
    <property type="term" value="F:mRNA guanylyltransferase activity"/>
    <property type="evidence" value="ECO:0007669"/>
    <property type="project" value="UniProtKB-EC"/>
</dbReference>
<dbReference type="GO" id="GO:0006370">
    <property type="term" value="P:7-methylguanosine mRNA capping"/>
    <property type="evidence" value="ECO:0007669"/>
    <property type="project" value="UniProtKB-KW"/>
</dbReference>